<organism evidence="9 10">
    <name type="scientific">Coxiella burnetii (strain RSA 493 / Nine Mile phase I)</name>
    <dbReference type="NCBI Taxonomy" id="227377"/>
    <lineage>
        <taxon>Bacteria</taxon>
        <taxon>Pseudomonadati</taxon>
        <taxon>Pseudomonadota</taxon>
        <taxon>Gammaproteobacteria</taxon>
        <taxon>Legionellales</taxon>
        <taxon>Coxiellaceae</taxon>
        <taxon>Coxiella</taxon>
    </lineage>
</organism>
<dbReference type="EnsemblBacteria" id="AAO91233">
    <property type="protein sequence ID" value="AAO91233"/>
    <property type="gene ID" value="CBU_1739"/>
</dbReference>
<name>Q820W0_COXBU</name>
<dbReference type="PROSITE" id="PS50975">
    <property type="entry name" value="ATP_GRASP"/>
    <property type="match status" value="1"/>
</dbReference>
<dbReference type="InterPro" id="IPR011761">
    <property type="entry name" value="ATP-grasp"/>
</dbReference>
<dbReference type="EC" id="2.1.1.198" evidence="6"/>
<dbReference type="InterPro" id="IPR018063">
    <property type="entry name" value="SAM_MeTrfase_RsmI_CS"/>
</dbReference>
<dbReference type="CDD" id="cd11648">
    <property type="entry name" value="RsmI"/>
    <property type="match status" value="1"/>
</dbReference>
<dbReference type="HOGENOM" id="CLU_044779_4_0_6"/>
<reference evidence="9 10" key="2">
    <citation type="journal article" date="2009" name="Infect. Immun.">
        <title>Comparative genomics reveal extensive transposon-mediated genomic plasticity and diversity among potential effector proteins within the genus Coxiella.</title>
        <authorList>
            <person name="Beare P.A."/>
            <person name="Unsworth N."/>
            <person name="Andoh M."/>
            <person name="Voth D.E."/>
            <person name="Omsland A."/>
            <person name="Gilk S.D."/>
            <person name="Williams K.P."/>
            <person name="Sobral B.W."/>
            <person name="Kupko J.J.III."/>
            <person name="Porcella S.F."/>
            <person name="Samuel J.E."/>
            <person name="Heinzen R.A."/>
        </authorList>
    </citation>
    <scope>NUCLEOTIDE SEQUENCE [LARGE SCALE GENOMIC DNA]</scope>
    <source>
        <strain evidence="10">RSA 493 / Nine Mile phase I</strain>
    </source>
</reference>
<dbReference type="OrthoDB" id="9809084at2"/>
<dbReference type="InterPro" id="IPR000878">
    <property type="entry name" value="4pyrrol_Mease"/>
</dbReference>
<evidence type="ECO:0000256" key="1">
    <source>
        <dbReference type="ARBA" id="ARBA00022490"/>
    </source>
</evidence>
<dbReference type="Gene3D" id="3.40.1010.10">
    <property type="entry name" value="Cobalt-precorrin-4 Transmethylase, Domain 1"/>
    <property type="match status" value="1"/>
</dbReference>
<dbReference type="PANTHER" id="PTHR46111:SF1">
    <property type="entry name" value="RIBOSOMAL RNA SMALL SUBUNIT METHYLTRANSFERASE I"/>
    <property type="match status" value="1"/>
</dbReference>
<dbReference type="InterPro" id="IPR035996">
    <property type="entry name" value="4pyrrol_Methylase_sf"/>
</dbReference>
<evidence type="ECO:0000313" key="9">
    <source>
        <dbReference type="EMBL" id="AAO91233.1"/>
    </source>
</evidence>
<evidence type="ECO:0000256" key="7">
    <source>
        <dbReference type="PROSITE-ProRule" id="PRU00409"/>
    </source>
</evidence>
<dbReference type="PROSITE" id="PS01296">
    <property type="entry name" value="RSMI"/>
    <property type="match status" value="1"/>
</dbReference>
<reference evidence="9 10" key="1">
    <citation type="journal article" date="2003" name="Proc. Natl. Acad. Sci. U.S.A.">
        <title>Complete genome sequence of the Q-fever pathogen, Coxiella burnetii.</title>
        <authorList>
            <person name="Seshadri R."/>
            <person name="Paulsen I.T."/>
            <person name="Eisen J.A."/>
            <person name="Read T.D."/>
            <person name="Nelson K.E."/>
            <person name="Nelson W.C."/>
            <person name="Ward N.L."/>
            <person name="Tettelin H."/>
            <person name="Davidsen T.M."/>
            <person name="Beanan M.J."/>
            <person name="Deboy R.T."/>
            <person name="Daugherty S.C."/>
            <person name="Brinkac L.M."/>
            <person name="Madupu R."/>
            <person name="Dodson R.J."/>
            <person name="Khouri H.M."/>
            <person name="Lee K.H."/>
            <person name="Carty H.A."/>
            <person name="Scanlan D."/>
            <person name="Heinzen R.A."/>
            <person name="Thompson H.A."/>
            <person name="Samuel J.E."/>
            <person name="Fraser C.M."/>
            <person name="Heidelberg J.F."/>
        </authorList>
    </citation>
    <scope>NUCLEOTIDE SEQUENCE [LARGE SCALE GENOMIC DNA]</scope>
    <source>
        <strain evidence="10">RSA 493 / Nine Mile phase I</strain>
    </source>
</reference>
<feature type="domain" description="ATP-grasp" evidence="8">
    <location>
        <begin position="42"/>
        <end position="263"/>
    </location>
</feature>
<dbReference type="GeneID" id="1209650"/>
<dbReference type="FunFam" id="3.30.950.10:FF:000003">
    <property type="entry name" value="Ribosomal RNA small subunit methyltransferase I"/>
    <property type="match status" value="1"/>
</dbReference>
<dbReference type="Gene3D" id="3.30.950.10">
    <property type="entry name" value="Methyltransferase, Cobalt-precorrin-4 Transmethylase, Domain 2"/>
    <property type="match status" value="1"/>
</dbReference>
<dbReference type="eggNOG" id="COG0313">
    <property type="taxonomic scope" value="Bacteria"/>
</dbReference>
<dbReference type="NCBIfam" id="TIGR00096">
    <property type="entry name" value="16S rRNA (cytidine(1402)-2'-O)-methyltransferase"/>
    <property type="match status" value="1"/>
</dbReference>
<evidence type="ECO:0000313" key="10">
    <source>
        <dbReference type="Proteomes" id="UP000002671"/>
    </source>
</evidence>
<dbReference type="EMBL" id="AE016828">
    <property type="protein sequence ID" value="AAO91233.1"/>
    <property type="molecule type" value="Genomic_DNA"/>
</dbReference>
<dbReference type="PIRSF" id="PIRSF005917">
    <property type="entry name" value="MTase_YraL"/>
    <property type="match status" value="1"/>
</dbReference>
<dbReference type="GO" id="GO:0046872">
    <property type="term" value="F:metal ion binding"/>
    <property type="evidence" value="ECO:0007669"/>
    <property type="project" value="InterPro"/>
</dbReference>
<evidence type="ECO:0000256" key="5">
    <source>
        <dbReference type="ARBA" id="ARBA00022691"/>
    </source>
</evidence>
<dbReference type="GO" id="GO:0070677">
    <property type="term" value="F:rRNA (cytosine-2'-O-)-methyltransferase activity"/>
    <property type="evidence" value="ECO:0007669"/>
    <property type="project" value="UniProtKB-UniRule"/>
</dbReference>
<keyword evidence="10" id="KW-1185">Reference proteome</keyword>
<keyword evidence="3 6" id="KW-0489">Methyltransferase</keyword>
<keyword evidence="1 6" id="KW-0963">Cytoplasm</keyword>
<proteinExistence type="inferred from homology"/>
<gene>
    <name evidence="6" type="primary">rsmI</name>
    <name evidence="9" type="ordered locus">CBU_1739</name>
</gene>
<dbReference type="AlphaFoldDB" id="Q820W0"/>
<comment type="function">
    <text evidence="6">Catalyzes the 2'-O-methylation of the ribose of cytidine 1402 (C1402) in 16S rRNA.</text>
</comment>
<dbReference type="KEGG" id="cbu:CBU_1739"/>
<dbReference type="SUPFAM" id="SSF53790">
    <property type="entry name" value="Tetrapyrrole methylase"/>
    <property type="match status" value="1"/>
</dbReference>
<dbReference type="InterPro" id="IPR053910">
    <property type="entry name" value="RsmI_HTH"/>
</dbReference>
<dbReference type="PATRIC" id="fig|227377.7.peg.1729"/>
<sequence>MNRGSLYITATPIGNREDITLRAIDTLRSVDLIAAEDTRHSKKLLEHYGIKTPLLSLHEHNEAARATLLCEKLKQGLNVALISDAGTPLISDPGYRLVNAVREAGIEVVPIPGACAAIAALVASGLPTDRFIFEGFIPSKGEVRRKKLEDLKNQRRTIIFYESVHRIVNLIDLLNEIFGTERRATIARELTKKFETIHTATLAELKNWINENPVQEKGEFVVIVAGQTEKLTEINEEHQQLLTLLLSELSLKQAVSLATKISGLPRKKLYALALTIQQHLPHHRY</sequence>
<accession>Q820W0</accession>
<dbReference type="GO" id="GO:0005524">
    <property type="term" value="F:ATP binding"/>
    <property type="evidence" value="ECO:0007669"/>
    <property type="project" value="UniProtKB-UniRule"/>
</dbReference>
<dbReference type="RefSeq" id="NP_820719.1">
    <property type="nucleotide sequence ID" value="NC_002971.3"/>
</dbReference>
<evidence type="ECO:0000256" key="4">
    <source>
        <dbReference type="ARBA" id="ARBA00022679"/>
    </source>
</evidence>
<comment type="similarity">
    <text evidence="6">Belongs to the methyltransferase superfamily. RsmI family.</text>
</comment>
<dbReference type="Pfam" id="PF23016">
    <property type="entry name" value="RsmI_C"/>
    <property type="match status" value="1"/>
</dbReference>
<evidence type="ECO:0000256" key="3">
    <source>
        <dbReference type="ARBA" id="ARBA00022603"/>
    </source>
</evidence>
<keyword evidence="5 6" id="KW-0949">S-adenosyl-L-methionine</keyword>
<dbReference type="PANTHER" id="PTHR46111">
    <property type="entry name" value="RIBOSOMAL RNA SMALL SUBUNIT METHYLTRANSFERASE I"/>
    <property type="match status" value="1"/>
</dbReference>
<dbReference type="Pfam" id="PF00590">
    <property type="entry name" value="TP_methylase"/>
    <property type="match status" value="1"/>
</dbReference>
<evidence type="ECO:0000259" key="8">
    <source>
        <dbReference type="PROSITE" id="PS50975"/>
    </source>
</evidence>
<comment type="catalytic activity">
    <reaction evidence="6">
        <text>cytidine(1402) in 16S rRNA + S-adenosyl-L-methionine = 2'-O-methylcytidine(1402) in 16S rRNA + S-adenosyl-L-homocysteine + H(+)</text>
        <dbReference type="Rhea" id="RHEA:42924"/>
        <dbReference type="Rhea" id="RHEA-COMP:10285"/>
        <dbReference type="Rhea" id="RHEA-COMP:10286"/>
        <dbReference type="ChEBI" id="CHEBI:15378"/>
        <dbReference type="ChEBI" id="CHEBI:57856"/>
        <dbReference type="ChEBI" id="CHEBI:59789"/>
        <dbReference type="ChEBI" id="CHEBI:74495"/>
        <dbReference type="ChEBI" id="CHEBI:82748"/>
        <dbReference type="EC" id="2.1.1.198"/>
    </reaction>
</comment>
<dbReference type="FunFam" id="3.40.1010.10:FF:000002">
    <property type="entry name" value="Ribosomal RNA small subunit methyltransferase I"/>
    <property type="match status" value="1"/>
</dbReference>
<dbReference type="InterPro" id="IPR014776">
    <property type="entry name" value="4pyrrole_Mease_sub2"/>
</dbReference>
<dbReference type="HAMAP" id="MF_01877">
    <property type="entry name" value="16SrRNA_methyltr_I"/>
    <property type="match status" value="1"/>
</dbReference>
<keyword evidence="2 6" id="KW-0698">rRNA processing</keyword>
<evidence type="ECO:0000256" key="6">
    <source>
        <dbReference type="HAMAP-Rule" id="MF_01877"/>
    </source>
</evidence>
<dbReference type="RefSeq" id="WP_005770442.1">
    <property type="nucleotide sequence ID" value="NC_002971.4"/>
</dbReference>
<keyword evidence="4 6" id="KW-0808">Transferase</keyword>
<dbReference type="InterPro" id="IPR014777">
    <property type="entry name" value="4pyrrole_Mease_sub1"/>
</dbReference>
<dbReference type="Proteomes" id="UP000002671">
    <property type="component" value="Chromosome"/>
</dbReference>
<dbReference type="GO" id="GO:0005737">
    <property type="term" value="C:cytoplasm"/>
    <property type="evidence" value="ECO:0007669"/>
    <property type="project" value="UniProtKB-SubCell"/>
</dbReference>
<dbReference type="STRING" id="227377.CBU_1739"/>
<protein>
    <recommendedName>
        <fullName evidence="6">Ribosomal RNA small subunit methyltransferase I</fullName>
        <ecNumber evidence="6">2.1.1.198</ecNumber>
    </recommendedName>
    <alternativeName>
        <fullName evidence="6">16S rRNA 2'-O-ribose C1402 methyltransferase</fullName>
    </alternativeName>
    <alternativeName>
        <fullName evidence="6">rRNA (cytidine-2'-O-)-methyltransferase RsmI</fullName>
    </alternativeName>
</protein>
<keyword evidence="7" id="KW-0067">ATP-binding</keyword>
<evidence type="ECO:0000256" key="2">
    <source>
        <dbReference type="ARBA" id="ARBA00022552"/>
    </source>
</evidence>
<keyword evidence="7" id="KW-0547">Nucleotide-binding</keyword>
<comment type="subcellular location">
    <subcellularLocation>
        <location evidence="6">Cytoplasm</location>
    </subcellularLocation>
</comment>
<dbReference type="InterPro" id="IPR008189">
    <property type="entry name" value="rRNA_ssu_MeTfrase_I"/>
</dbReference>